<keyword evidence="1" id="KW-0472">Membrane</keyword>
<reference evidence="2" key="1">
    <citation type="journal article" date="2014" name="Int. J. Syst. Evol. Microbiol.">
        <title>Complete genome sequence of Corynebacterium casei LMG S-19264T (=DSM 44701T), isolated from a smear-ripened cheese.</title>
        <authorList>
            <consortium name="US DOE Joint Genome Institute (JGI-PGF)"/>
            <person name="Walter F."/>
            <person name="Albersmeier A."/>
            <person name="Kalinowski J."/>
            <person name="Ruckert C."/>
        </authorList>
    </citation>
    <scope>NUCLEOTIDE SEQUENCE</scope>
    <source>
        <strain evidence="2">CGMCC 1.12426</strain>
    </source>
</reference>
<evidence type="ECO:0000313" key="3">
    <source>
        <dbReference type="Proteomes" id="UP000605148"/>
    </source>
</evidence>
<dbReference type="Proteomes" id="UP000605148">
    <property type="component" value="Unassembled WGS sequence"/>
</dbReference>
<dbReference type="AlphaFoldDB" id="A0A916X062"/>
<feature type="transmembrane region" description="Helical" evidence="1">
    <location>
        <begin position="15"/>
        <end position="37"/>
    </location>
</feature>
<protein>
    <recommendedName>
        <fullName evidence="4">DUF423 domain-containing protein</fullName>
    </recommendedName>
</protein>
<keyword evidence="1" id="KW-1133">Transmembrane helix</keyword>
<dbReference type="InterPro" id="IPR006696">
    <property type="entry name" value="DUF423"/>
</dbReference>
<evidence type="ECO:0008006" key="4">
    <source>
        <dbReference type="Google" id="ProtNLM"/>
    </source>
</evidence>
<feature type="transmembrane region" description="Helical" evidence="1">
    <location>
        <begin position="107"/>
        <end position="130"/>
    </location>
</feature>
<comment type="caution">
    <text evidence="2">The sequence shown here is derived from an EMBL/GenBank/DDBJ whole genome shotgun (WGS) entry which is preliminary data.</text>
</comment>
<name>A0A916X062_9HYPH</name>
<reference evidence="2" key="2">
    <citation type="submission" date="2020-09" db="EMBL/GenBank/DDBJ databases">
        <authorList>
            <person name="Sun Q."/>
            <person name="Zhou Y."/>
        </authorList>
    </citation>
    <scope>NUCLEOTIDE SEQUENCE</scope>
    <source>
        <strain evidence="2">CGMCC 1.12426</strain>
    </source>
</reference>
<evidence type="ECO:0000256" key="1">
    <source>
        <dbReference type="SAM" id="Phobius"/>
    </source>
</evidence>
<dbReference type="EMBL" id="BMFA01000004">
    <property type="protein sequence ID" value="GGB44278.1"/>
    <property type="molecule type" value="Genomic_DNA"/>
</dbReference>
<dbReference type="OrthoDB" id="7173378at2"/>
<keyword evidence="1" id="KW-0812">Transmembrane</keyword>
<keyword evidence="3" id="KW-1185">Reference proteome</keyword>
<evidence type="ECO:0000313" key="2">
    <source>
        <dbReference type="EMBL" id="GGB44278.1"/>
    </source>
</evidence>
<sequence length="135" mass="13890">MNDTARNTPPGVPIWPLRASLVLSGVMGGLGVALLAASAHADPSGMSGTAAEMLLFHAPVVLALGILAELRKVSLVPLALGLLLIGLTLFCGDLVSRAYIGLRLFPMAAPTGGLLIIAGWAAIALSAFWIRPNRV</sequence>
<accession>A0A916X062</accession>
<dbReference type="RefSeq" id="WP_150495732.1">
    <property type="nucleotide sequence ID" value="NZ_BMFA01000004.1"/>
</dbReference>
<feature type="transmembrane region" description="Helical" evidence="1">
    <location>
        <begin position="49"/>
        <end position="68"/>
    </location>
</feature>
<organism evidence="2 3">
    <name type="scientific">Roseibium aquae</name>
    <dbReference type="NCBI Taxonomy" id="1323746"/>
    <lineage>
        <taxon>Bacteria</taxon>
        <taxon>Pseudomonadati</taxon>
        <taxon>Pseudomonadota</taxon>
        <taxon>Alphaproteobacteria</taxon>
        <taxon>Hyphomicrobiales</taxon>
        <taxon>Stappiaceae</taxon>
        <taxon>Roseibium</taxon>
    </lineage>
</organism>
<dbReference type="Pfam" id="PF04241">
    <property type="entry name" value="DUF423"/>
    <property type="match status" value="1"/>
</dbReference>
<feature type="transmembrane region" description="Helical" evidence="1">
    <location>
        <begin position="74"/>
        <end position="95"/>
    </location>
</feature>
<gene>
    <name evidence="2" type="ORF">GCM10011316_15370</name>
</gene>
<proteinExistence type="predicted"/>